<dbReference type="Proteomes" id="UP001217089">
    <property type="component" value="Unassembled WGS sequence"/>
</dbReference>
<evidence type="ECO:0000259" key="1">
    <source>
        <dbReference type="Pfam" id="PF02931"/>
    </source>
</evidence>
<dbReference type="InterPro" id="IPR036734">
    <property type="entry name" value="Neur_chan_lig-bd_sf"/>
</dbReference>
<evidence type="ECO:0000313" key="2">
    <source>
        <dbReference type="EMBL" id="KAJ8299007.1"/>
    </source>
</evidence>
<dbReference type="SUPFAM" id="SSF63712">
    <property type="entry name" value="Nicotinic receptor ligand binding domain-like"/>
    <property type="match status" value="1"/>
</dbReference>
<dbReference type="Gene3D" id="2.70.170.10">
    <property type="entry name" value="Neurotransmitter-gated ion-channel ligand-binding domain"/>
    <property type="match status" value="1"/>
</dbReference>
<evidence type="ECO:0000313" key="3">
    <source>
        <dbReference type="Proteomes" id="UP001217089"/>
    </source>
</evidence>
<dbReference type="EMBL" id="JARBDR010000921">
    <property type="protein sequence ID" value="KAJ8299007.1"/>
    <property type="molecule type" value="Genomic_DNA"/>
</dbReference>
<protein>
    <recommendedName>
        <fullName evidence="1">Neurotransmitter-gated ion-channel ligand-binding domain-containing protein</fullName>
    </recommendedName>
</protein>
<accession>A0ABQ9E637</accession>
<organism evidence="2 3">
    <name type="scientific">Tegillarca granosa</name>
    <name type="common">Malaysian cockle</name>
    <name type="synonym">Anadara granosa</name>
    <dbReference type="NCBI Taxonomy" id="220873"/>
    <lineage>
        <taxon>Eukaryota</taxon>
        <taxon>Metazoa</taxon>
        <taxon>Spiralia</taxon>
        <taxon>Lophotrochozoa</taxon>
        <taxon>Mollusca</taxon>
        <taxon>Bivalvia</taxon>
        <taxon>Autobranchia</taxon>
        <taxon>Pteriomorphia</taxon>
        <taxon>Arcoida</taxon>
        <taxon>Arcoidea</taxon>
        <taxon>Arcidae</taxon>
        <taxon>Tegillarca</taxon>
    </lineage>
</organism>
<dbReference type="InterPro" id="IPR006201">
    <property type="entry name" value="Neur_channel"/>
</dbReference>
<comment type="caution">
    <text evidence="2">The sequence shown here is derived from an EMBL/GenBank/DDBJ whole genome shotgun (WGS) entry which is preliminary data.</text>
</comment>
<dbReference type="PANTHER" id="PTHR18945">
    <property type="entry name" value="NEUROTRANSMITTER GATED ION CHANNEL"/>
    <property type="match status" value="1"/>
</dbReference>
<dbReference type="InterPro" id="IPR006202">
    <property type="entry name" value="Neur_chan_lig-bd"/>
</dbReference>
<reference evidence="2 3" key="1">
    <citation type="submission" date="2022-12" db="EMBL/GenBank/DDBJ databases">
        <title>Chromosome-level genome of Tegillarca granosa.</title>
        <authorList>
            <person name="Kim J."/>
        </authorList>
    </citation>
    <scope>NUCLEOTIDE SEQUENCE [LARGE SCALE GENOMIC DNA]</scope>
    <source>
        <strain evidence="2">Teg-2019</strain>
        <tissue evidence="2">Adductor muscle</tissue>
    </source>
</reference>
<proteinExistence type="predicted"/>
<feature type="domain" description="Neurotransmitter-gated ion-channel ligand-binding" evidence="1">
    <location>
        <begin position="3"/>
        <end position="160"/>
    </location>
</feature>
<keyword evidence="3" id="KW-1185">Reference proteome</keyword>
<name>A0ABQ9E637_TEGGR</name>
<sequence>MDNNIIAANVWVFQQWIDNRLRWNSADGPNKLTVPARLIWKPDIVLYNNIGPDSGIIYDDLNVVIEPNGQVTYVPAMRLTSQCSETGLVRKSITCKWKFGSWTYSANDIDFNPASNISLSEYQHNQRFDITETKAIVASSYYECCPEPYPDITYTLEFRKSFL</sequence>
<dbReference type="Pfam" id="PF02931">
    <property type="entry name" value="Neur_chan_LBD"/>
    <property type="match status" value="1"/>
</dbReference>
<gene>
    <name evidence="2" type="ORF">KUTeg_023067</name>
</gene>